<proteinExistence type="predicted"/>
<reference evidence="1" key="1">
    <citation type="journal article" date="2015" name="Nature">
        <title>Complex archaea that bridge the gap between prokaryotes and eukaryotes.</title>
        <authorList>
            <person name="Spang A."/>
            <person name="Saw J.H."/>
            <person name="Jorgensen S.L."/>
            <person name="Zaremba-Niedzwiedzka K."/>
            <person name="Martijn J."/>
            <person name="Lind A.E."/>
            <person name="van Eijk R."/>
            <person name="Schleper C."/>
            <person name="Guy L."/>
            <person name="Ettema T.J."/>
        </authorList>
    </citation>
    <scope>NUCLEOTIDE SEQUENCE</scope>
</reference>
<protein>
    <submittedName>
        <fullName evidence="1">Uncharacterized protein</fullName>
    </submittedName>
</protein>
<accession>A0A0F8WIA4</accession>
<dbReference type="EMBL" id="LAZR01064905">
    <property type="protein sequence ID" value="KKK56617.1"/>
    <property type="molecule type" value="Genomic_DNA"/>
</dbReference>
<comment type="caution">
    <text evidence="1">The sequence shown here is derived from an EMBL/GenBank/DDBJ whole genome shotgun (WGS) entry which is preliminary data.</text>
</comment>
<organism evidence="1">
    <name type="scientific">marine sediment metagenome</name>
    <dbReference type="NCBI Taxonomy" id="412755"/>
    <lineage>
        <taxon>unclassified sequences</taxon>
        <taxon>metagenomes</taxon>
        <taxon>ecological metagenomes</taxon>
    </lineage>
</organism>
<evidence type="ECO:0000313" key="1">
    <source>
        <dbReference type="EMBL" id="KKK56617.1"/>
    </source>
</evidence>
<gene>
    <name evidence="1" type="ORF">LCGC14_3062750</name>
</gene>
<name>A0A0F8WIA4_9ZZZZ</name>
<feature type="non-terminal residue" evidence="1">
    <location>
        <position position="1"/>
    </location>
</feature>
<sequence>GHWTFGILKAVLEHLPGAEALAVYNYARALTDTLLVVWHMEPSKLDPYEARYQGELAEPMWQNQHPLFPFQGMVEREECGKHVIWTVV</sequence>
<dbReference type="AlphaFoldDB" id="A0A0F8WIA4"/>